<evidence type="ECO:0000256" key="2">
    <source>
        <dbReference type="ARBA" id="ARBA00022630"/>
    </source>
</evidence>
<evidence type="ECO:0000313" key="7">
    <source>
        <dbReference type="Proteomes" id="UP000037854"/>
    </source>
</evidence>
<evidence type="ECO:0000259" key="5">
    <source>
        <dbReference type="Pfam" id="PF05199"/>
    </source>
</evidence>
<gene>
    <name evidence="6" type="ORF">AFL42_02425</name>
</gene>
<organism evidence="6 7">
    <name type="scientific">Oceanobacillus caeni</name>
    <dbReference type="NCBI Taxonomy" id="405946"/>
    <lineage>
        <taxon>Bacteria</taxon>
        <taxon>Bacillati</taxon>
        <taxon>Bacillota</taxon>
        <taxon>Bacilli</taxon>
        <taxon>Bacillales</taxon>
        <taxon>Bacillaceae</taxon>
        <taxon>Oceanobacillus</taxon>
    </lineage>
</organism>
<dbReference type="EMBL" id="LGTK01000004">
    <property type="protein sequence ID" value="KPH78266.1"/>
    <property type="molecule type" value="Genomic_DNA"/>
</dbReference>
<dbReference type="PANTHER" id="PTHR46056">
    <property type="entry name" value="LONG-CHAIN-ALCOHOL OXIDASE"/>
    <property type="match status" value="1"/>
</dbReference>
<evidence type="ECO:0000313" key="6">
    <source>
        <dbReference type="EMBL" id="KPH78266.1"/>
    </source>
</evidence>
<dbReference type="SUPFAM" id="SSF54373">
    <property type="entry name" value="FAD-linked reductases, C-terminal domain"/>
    <property type="match status" value="1"/>
</dbReference>
<proteinExistence type="inferred from homology"/>
<evidence type="ECO:0000256" key="1">
    <source>
        <dbReference type="ARBA" id="ARBA00010790"/>
    </source>
</evidence>
<keyword evidence="2" id="KW-0285">Flavoprotein</keyword>
<reference evidence="6 7" key="1">
    <citation type="submission" date="2015-07" db="EMBL/GenBank/DDBJ databases">
        <title>High-quality draft genome sequence of Oceanobacillus caeni HM6, a bacillus isolated from a human feces.</title>
        <authorList>
            <person name="Kumar J."/>
            <person name="Verma M.K."/>
            <person name="Pandey R."/>
            <person name="Bhambi M."/>
            <person name="Chauhan N."/>
        </authorList>
    </citation>
    <scope>NUCLEOTIDE SEQUENCE [LARGE SCALE GENOMIC DNA]</scope>
    <source>
        <strain evidence="6 7">HM6</strain>
    </source>
</reference>
<keyword evidence="3" id="KW-0274">FAD</keyword>
<comment type="caution">
    <text evidence="6">The sequence shown here is derived from an EMBL/GenBank/DDBJ whole genome shotgun (WGS) entry which is preliminary data.</text>
</comment>
<keyword evidence="7" id="KW-1185">Reference proteome</keyword>
<evidence type="ECO:0000256" key="4">
    <source>
        <dbReference type="ARBA" id="ARBA00023002"/>
    </source>
</evidence>
<evidence type="ECO:0000256" key="3">
    <source>
        <dbReference type="ARBA" id="ARBA00022827"/>
    </source>
</evidence>
<keyword evidence="4" id="KW-0560">Oxidoreductase</keyword>
<dbReference type="Proteomes" id="UP000037854">
    <property type="component" value="Unassembled WGS sequence"/>
</dbReference>
<dbReference type="SUPFAM" id="SSF51905">
    <property type="entry name" value="FAD/NAD(P)-binding domain"/>
    <property type="match status" value="1"/>
</dbReference>
<accession>A0ABR5MMW9</accession>
<dbReference type="Pfam" id="PF05199">
    <property type="entry name" value="GMC_oxred_C"/>
    <property type="match status" value="1"/>
</dbReference>
<dbReference type="InterPro" id="IPR036188">
    <property type="entry name" value="FAD/NAD-bd_sf"/>
</dbReference>
<feature type="domain" description="Glucose-methanol-choline oxidoreductase C-terminal" evidence="5">
    <location>
        <begin position="118"/>
        <end position="242"/>
    </location>
</feature>
<protein>
    <submittedName>
        <fullName evidence="6">GMC family oxidoreductase</fullName>
    </submittedName>
</protein>
<dbReference type="PANTHER" id="PTHR46056:SF12">
    <property type="entry name" value="LONG-CHAIN-ALCOHOL OXIDASE"/>
    <property type="match status" value="1"/>
</dbReference>
<comment type="similarity">
    <text evidence="1">Belongs to the GMC oxidoreductase family.</text>
</comment>
<dbReference type="Gene3D" id="3.50.50.60">
    <property type="entry name" value="FAD/NAD(P)-binding domain"/>
    <property type="match status" value="1"/>
</dbReference>
<dbReference type="RefSeq" id="WP_131724653.1">
    <property type="nucleotide sequence ID" value="NZ_LGTK01000004.1"/>
</dbReference>
<sequence length="268" mass="29753">SDIGKPYDPKTGTGVIGKNYCYHITPVVTGFFKEKFNSAMGAGSLGTTLDDFNNDNFDHSDLDFIHGGSITMKQLGKRPINENAAPKGTPTWGKEFKQKSIEYFNRSIPVTSQGTSLPHRNNYLSLDPTYKDAYGNPLMRLTYDFTEHDHKLHDFISERCAEILHEMGAEKVETRELTEHFDIVPAHNDHITGGVIMGENPETSALNNYLQMWDMDNVFVIGASAFPHNGGYNPTGTVGALAYRAAEGILKFRDKDGQLVKAKDSSRA</sequence>
<dbReference type="InterPro" id="IPR007867">
    <property type="entry name" value="GMC_OxRtase_C"/>
</dbReference>
<name>A0ABR5MMW9_9BACI</name>
<feature type="non-terminal residue" evidence="6">
    <location>
        <position position="1"/>
    </location>
</feature>